<evidence type="ECO:0008006" key="5">
    <source>
        <dbReference type="Google" id="ProtNLM"/>
    </source>
</evidence>
<accession>A0A494WEK5</accession>
<feature type="domain" description="Bacterial toxin 50" evidence="2">
    <location>
        <begin position="346"/>
        <end position="446"/>
    </location>
</feature>
<reference evidence="3 4" key="1">
    <citation type="submission" date="2019-04" db="EMBL/GenBank/DDBJ databases">
        <title>Genome of Staphylococcus phage SP276.</title>
        <authorList>
            <person name="Azam A.H."/>
            <person name="Arai H."/>
            <person name="Miyanaga K."/>
            <person name="Tanji Y."/>
        </authorList>
    </citation>
    <scope>NUCLEOTIDE SEQUENCE [LARGE SCALE GENOMIC DNA]</scope>
    <source>
        <strain evidence="3 4">SP276</strain>
    </source>
</reference>
<protein>
    <recommendedName>
        <fullName evidence="5">Phage head morphogenesis protein</fullName>
    </recommendedName>
</protein>
<sequence length="453" mass="51841">MNQMADSLDYWLERAQNTINSELIEDAKAAAELQRIVTLMYAEIAKELLAFYAKYATAEGLTIAEAKKIVDEFDVVAFQNKAKALVKNKDFSKEANKQLKKYNTKMYVSREKLLKQNLDLLVTEASIKVENHIEKSLVKAIDREVERQSGILGTDINVTDKKIKAVVNSNFKGVTWSERLWDDMDLVRKEVERVATNVVNRGRHPNEYVADFKKKTGATTHDAKRLLVTESARVQTEAQKLSYLETLGEDGEYEFVAKRDEKTSKVCRHHDKKVYKVKDMTPGVNAPPMHPHCRSTTIPRLGNWRDDFFKKRKGKYKLDEEETTQLLAKKEMTDAIDSGKIKVELNVEKQNRHQLGHQLYEDYKKKNLQKGKAIPSYTLLDNSELNSLIHQKAGKGSLIADDFGNWKNKEIIDFGKIIGKDYIDGEFIETKRGTVHYSKTGSHIIPNGKGEKR</sequence>
<dbReference type="EMBL" id="AP019562">
    <property type="protein sequence ID" value="BBJ34136.1"/>
    <property type="molecule type" value="Genomic_DNA"/>
</dbReference>
<dbReference type="NCBIfam" id="TIGR01641">
    <property type="entry name" value="phageSPP1_gp7"/>
    <property type="match status" value="1"/>
</dbReference>
<dbReference type="Proteomes" id="UP000294849">
    <property type="component" value="Segment"/>
</dbReference>
<name>A0A494WEK5_9CAUD</name>
<gene>
    <name evidence="3" type="ORF">SP276g_59</name>
</gene>
<evidence type="ECO:0000259" key="2">
    <source>
        <dbReference type="Pfam" id="PF15542"/>
    </source>
</evidence>
<dbReference type="InterPro" id="IPR029100">
    <property type="entry name" value="Ntox50"/>
</dbReference>
<organism evidence="3 4">
    <name type="scientific">Staphylococcus phage SP276</name>
    <dbReference type="NCBI Taxonomy" id="2495555"/>
    <lineage>
        <taxon>Viruses</taxon>
        <taxon>Duplodnaviria</taxon>
        <taxon>Heunggongvirae</taxon>
        <taxon>Uroviricota</taxon>
        <taxon>Caudoviricetes</taxon>
        <taxon>Coventryvirus</taxon>
        <taxon>Coventryvirus SP276</taxon>
    </lineage>
</organism>
<dbReference type="Pfam" id="PF15542">
    <property type="entry name" value="Ntox50"/>
    <property type="match status" value="1"/>
</dbReference>
<evidence type="ECO:0000259" key="1">
    <source>
        <dbReference type="Pfam" id="PF04233"/>
    </source>
</evidence>
<dbReference type="Pfam" id="PF04233">
    <property type="entry name" value="Phage_Mu_F"/>
    <property type="match status" value="1"/>
</dbReference>
<keyword evidence="4" id="KW-1185">Reference proteome</keyword>
<proteinExistence type="predicted"/>
<evidence type="ECO:0000313" key="3">
    <source>
        <dbReference type="EMBL" id="BBJ34136.1"/>
    </source>
</evidence>
<feature type="domain" description="Phage head morphogenesis" evidence="1">
    <location>
        <begin position="190"/>
        <end position="298"/>
    </location>
</feature>
<dbReference type="InterPro" id="IPR006528">
    <property type="entry name" value="Phage_head_morphogenesis_dom"/>
</dbReference>
<evidence type="ECO:0000313" key="4">
    <source>
        <dbReference type="Proteomes" id="UP000294849"/>
    </source>
</evidence>